<dbReference type="Gene3D" id="1.10.30.50">
    <property type="match status" value="1"/>
</dbReference>
<keyword evidence="2" id="KW-0378">Hydrolase</keyword>
<dbReference type="GO" id="GO:0004519">
    <property type="term" value="F:endonuclease activity"/>
    <property type="evidence" value="ECO:0007669"/>
    <property type="project" value="UniProtKB-KW"/>
</dbReference>
<dbReference type="PANTHER" id="PTHR33877:SF2">
    <property type="entry name" value="OS07G0170200 PROTEIN"/>
    <property type="match status" value="1"/>
</dbReference>
<dbReference type="Proteomes" id="UP000326344">
    <property type="component" value="Unassembled WGS sequence"/>
</dbReference>
<reference evidence="2 3" key="1">
    <citation type="submission" date="2019-09" db="EMBL/GenBank/DDBJ databases">
        <title>Genome Sequence of Larkinella sp MA1.</title>
        <authorList>
            <person name="Srinivasan S."/>
        </authorList>
    </citation>
    <scope>NUCLEOTIDE SEQUENCE [LARGE SCALE GENOMIC DNA]</scope>
    <source>
        <strain evidence="2 3">MA1</strain>
    </source>
</reference>
<evidence type="ECO:0000259" key="1">
    <source>
        <dbReference type="SMART" id="SM00507"/>
    </source>
</evidence>
<dbReference type="SMART" id="SM00507">
    <property type="entry name" value="HNHc"/>
    <property type="match status" value="1"/>
</dbReference>
<dbReference type="InterPro" id="IPR052892">
    <property type="entry name" value="NA-targeting_endonuclease"/>
</dbReference>
<proteinExistence type="predicted"/>
<dbReference type="GO" id="GO:0008270">
    <property type="term" value="F:zinc ion binding"/>
    <property type="evidence" value="ECO:0007669"/>
    <property type="project" value="InterPro"/>
</dbReference>
<dbReference type="PANTHER" id="PTHR33877">
    <property type="entry name" value="SLL1193 PROTEIN"/>
    <property type="match status" value="1"/>
</dbReference>
<dbReference type="Pfam" id="PF01844">
    <property type="entry name" value="HNH"/>
    <property type="match status" value="1"/>
</dbReference>
<feature type="domain" description="HNH nuclease" evidence="1">
    <location>
        <begin position="270"/>
        <end position="325"/>
    </location>
</feature>
<dbReference type="RefSeq" id="WP_150881548.1">
    <property type="nucleotide sequence ID" value="NZ_VTWS01000013.1"/>
</dbReference>
<dbReference type="GO" id="GO:0003676">
    <property type="term" value="F:nucleic acid binding"/>
    <property type="evidence" value="ECO:0007669"/>
    <property type="project" value="InterPro"/>
</dbReference>
<dbReference type="AlphaFoldDB" id="A0A5N1J3J0"/>
<evidence type="ECO:0000313" key="2">
    <source>
        <dbReference type="EMBL" id="KAA9341139.1"/>
    </source>
</evidence>
<keyword evidence="2" id="KW-0255">Endonuclease</keyword>
<accession>A0A5N1J3J0</accession>
<protein>
    <submittedName>
        <fullName evidence="2">HNH endonuclease</fullName>
    </submittedName>
</protein>
<dbReference type="InterPro" id="IPR002711">
    <property type="entry name" value="HNH"/>
</dbReference>
<dbReference type="EMBL" id="VTWS01000013">
    <property type="protein sequence ID" value="KAA9341139.1"/>
    <property type="molecule type" value="Genomic_DNA"/>
</dbReference>
<keyword evidence="2" id="KW-0540">Nuclease</keyword>
<dbReference type="InterPro" id="IPR003615">
    <property type="entry name" value="HNH_nuc"/>
</dbReference>
<evidence type="ECO:0000313" key="3">
    <source>
        <dbReference type="Proteomes" id="UP000326344"/>
    </source>
</evidence>
<organism evidence="2 3">
    <name type="scientific">Larkinella humicola</name>
    <dbReference type="NCBI Taxonomy" id="2607654"/>
    <lineage>
        <taxon>Bacteria</taxon>
        <taxon>Pseudomonadati</taxon>
        <taxon>Bacteroidota</taxon>
        <taxon>Cytophagia</taxon>
        <taxon>Cytophagales</taxon>
        <taxon>Spirosomataceae</taxon>
        <taxon>Larkinella</taxon>
    </lineage>
</organism>
<sequence>MTSSEALIFEARDTEIFSIPDTKTKLNTLQNYFFPRLKRLLDEALLQVKEAYHIDPFEKYNFIYSPSHRKEAKSNRDTDLVLIGVSGRRHFDRQLKVIREDGKPYAFHPASAIFQVTNAGRMSVSVRPFNWWDDDYFWKLKKYFRQNYDEFTALLNQGNLSYTSHTDQIQLAPLKQMLRDEYFFEIQSSAVYLPVANPMAIDQLILDFVLLFPILDICYSLAEGVKPKFPEHVQALSTWLATRKQPVFLKPDDQEIQMPELDSYRFVRAGLWYQVLARDNWTCCSCRRSAKEHGIVLHVDHIQPRSLGGKDEIENLQTLCLKCNIGKSNKDSTDLRS</sequence>
<dbReference type="CDD" id="cd00085">
    <property type="entry name" value="HNHc"/>
    <property type="match status" value="1"/>
</dbReference>
<comment type="caution">
    <text evidence="2">The sequence shown here is derived from an EMBL/GenBank/DDBJ whole genome shotgun (WGS) entry which is preliminary data.</text>
</comment>
<gene>
    <name evidence="2" type="ORF">F0P93_30355</name>
</gene>
<keyword evidence="3" id="KW-1185">Reference proteome</keyword>
<name>A0A5N1J3J0_9BACT</name>